<protein>
    <submittedName>
        <fullName evidence="1">Uncharacterized protein</fullName>
    </submittedName>
</protein>
<name>A0A0V1ALJ6_TRISP</name>
<evidence type="ECO:0000313" key="2">
    <source>
        <dbReference type="Proteomes" id="UP000054776"/>
    </source>
</evidence>
<dbReference type="AlphaFoldDB" id="A0A0V1ALJ6"/>
<keyword evidence="2" id="KW-1185">Reference proteome</keyword>
<accession>A0A0V1ALJ6</accession>
<reference evidence="1 2" key="1">
    <citation type="submission" date="2015-01" db="EMBL/GenBank/DDBJ databases">
        <title>Evolution of Trichinella species and genotypes.</title>
        <authorList>
            <person name="Korhonen P.K."/>
            <person name="Edoardo P."/>
            <person name="Giuseppe L.R."/>
            <person name="Gasser R.B."/>
        </authorList>
    </citation>
    <scope>NUCLEOTIDE SEQUENCE [LARGE SCALE GENOMIC DNA]</scope>
    <source>
        <strain evidence="1">ISS3</strain>
    </source>
</reference>
<dbReference type="InParanoid" id="A0A0V1ALJ6"/>
<sequence length="74" mass="8630">MEYHYKTQYFITLSFDFGESEIRYSYLRLVSLVAGDPRHVVHKINLCRAAPIGIDIGGIIDNFSFKRNRNVSFE</sequence>
<gene>
    <name evidence="1" type="ORF">T01_6983</name>
</gene>
<comment type="caution">
    <text evidence="1">The sequence shown here is derived from an EMBL/GenBank/DDBJ whole genome shotgun (WGS) entry which is preliminary data.</text>
</comment>
<dbReference type="EMBL" id="JYDH01000959">
    <property type="protein sequence ID" value="KRY25434.1"/>
    <property type="molecule type" value="Genomic_DNA"/>
</dbReference>
<proteinExistence type="predicted"/>
<dbReference type="Proteomes" id="UP000054776">
    <property type="component" value="Unassembled WGS sequence"/>
</dbReference>
<organism evidence="1 2">
    <name type="scientific">Trichinella spiralis</name>
    <name type="common">Trichina worm</name>
    <dbReference type="NCBI Taxonomy" id="6334"/>
    <lineage>
        <taxon>Eukaryota</taxon>
        <taxon>Metazoa</taxon>
        <taxon>Ecdysozoa</taxon>
        <taxon>Nematoda</taxon>
        <taxon>Enoplea</taxon>
        <taxon>Dorylaimia</taxon>
        <taxon>Trichinellida</taxon>
        <taxon>Trichinellidae</taxon>
        <taxon>Trichinella</taxon>
    </lineage>
</organism>
<evidence type="ECO:0000313" key="1">
    <source>
        <dbReference type="EMBL" id="KRY25434.1"/>
    </source>
</evidence>